<name>A0A0R2MQH5_9LACO</name>
<sequence>MALEVDIPGLDPDFLDRAGITYNDEFTYPADVEITAADLLNLIDYHSSHLRPKYAKERDYYRGKHDIFKEPGKPKYKPDNRVIFNFPRKAVTTFNGYFIGNPVKIDHANQTVDDFIAEWINVNDFEDVSAEISKESSMYGHAYFLVYQSKDGKAKIAPMSPLNAFLIYDDTEAHDVRYGVIYHRNYQKELEVTLYDSNYRRDLVMRSSSANYFDQDRVIANPYKMVPIIEVAENTERMGLFEDITTLIDQLDKAVSQKANDIDYFADAMLLIKNASIDSDKIADMKDNRLLNIKGQSAGDSDARYLDRPDADTSQENLINRLSNGIYEISNVTNLNDESFSGNPSGVSLRLKYQAMQNMARDKSLKFRSALRKVFQCVFAVSYADVPTDAWRELQFKFTQDVPTNLLEDGQAVNYLYGKISNKTLFKQLPFIEDPDAEMEQIKQEQREMQDATAEVVKKALSQAQTDQQKAGVADDNGPARTTVD</sequence>
<dbReference type="InterPro" id="IPR021145">
    <property type="entry name" value="Portal_protein_SPP1_Gp6-like"/>
</dbReference>
<dbReference type="STRING" id="1293598.IV56_GL002079"/>
<dbReference type="NCBIfam" id="TIGR01538">
    <property type="entry name" value="portal_SPP1"/>
    <property type="match status" value="1"/>
</dbReference>
<dbReference type="RefSeq" id="WP_056993201.1">
    <property type="nucleotide sequence ID" value="NZ_JQCE01000058.1"/>
</dbReference>
<dbReference type="Pfam" id="PF05133">
    <property type="entry name" value="SPP1_portal"/>
    <property type="match status" value="1"/>
</dbReference>
<dbReference type="PATRIC" id="fig|1293598.4.peg.2170"/>
<keyword evidence="3" id="KW-1185">Reference proteome</keyword>
<evidence type="ECO:0000313" key="2">
    <source>
        <dbReference type="EMBL" id="KRO15889.1"/>
    </source>
</evidence>
<dbReference type="Proteomes" id="UP000050969">
    <property type="component" value="Unassembled WGS sequence"/>
</dbReference>
<proteinExistence type="predicted"/>
<reference evidence="2 3" key="1">
    <citation type="journal article" date="2015" name="Genome Announc.">
        <title>Expanding the biotechnology potential of lactobacilli through comparative genomics of 213 strains and associated genera.</title>
        <authorList>
            <person name="Sun Z."/>
            <person name="Harris H.M."/>
            <person name="McCann A."/>
            <person name="Guo C."/>
            <person name="Argimon S."/>
            <person name="Zhang W."/>
            <person name="Yang X."/>
            <person name="Jeffery I.B."/>
            <person name="Cooney J.C."/>
            <person name="Kagawa T.F."/>
            <person name="Liu W."/>
            <person name="Song Y."/>
            <person name="Salvetti E."/>
            <person name="Wrobel A."/>
            <person name="Rasinkangas P."/>
            <person name="Parkhill J."/>
            <person name="Rea M.C."/>
            <person name="O'Sullivan O."/>
            <person name="Ritari J."/>
            <person name="Douillard F.P."/>
            <person name="Paul Ross R."/>
            <person name="Yang R."/>
            <person name="Briner A.E."/>
            <person name="Felis G.E."/>
            <person name="de Vos W.M."/>
            <person name="Barrangou R."/>
            <person name="Klaenhammer T.R."/>
            <person name="Caufield P.W."/>
            <person name="Cui Y."/>
            <person name="Zhang H."/>
            <person name="O'Toole P.W."/>
        </authorList>
    </citation>
    <scope>NUCLEOTIDE SEQUENCE [LARGE SCALE GENOMIC DNA]</scope>
    <source>
        <strain evidence="2 3">DSM 24301</strain>
    </source>
</reference>
<gene>
    <name evidence="2" type="ORF">IV56_GL002079</name>
</gene>
<dbReference type="AlphaFoldDB" id="A0A0R2MQH5"/>
<dbReference type="EMBL" id="JQCE01000058">
    <property type="protein sequence ID" value="KRO15889.1"/>
    <property type="molecule type" value="Genomic_DNA"/>
</dbReference>
<evidence type="ECO:0000313" key="3">
    <source>
        <dbReference type="Proteomes" id="UP000050969"/>
    </source>
</evidence>
<protein>
    <submittedName>
        <fullName evidence="2">Phage portal protein, SPP1 Gp6-like</fullName>
    </submittedName>
</protein>
<feature type="region of interest" description="Disordered" evidence="1">
    <location>
        <begin position="458"/>
        <end position="485"/>
    </location>
</feature>
<organism evidence="2 3">
    <name type="scientific">Lacticaseibacillus saniviri JCM 17471 = DSM 24301</name>
    <dbReference type="NCBI Taxonomy" id="1293598"/>
    <lineage>
        <taxon>Bacteria</taxon>
        <taxon>Bacillati</taxon>
        <taxon>Bacillota</taxon>
        <taxon>Bacilli</taxon>
        <taxon>Lactobacillales</taxon>
        <taxon>Lactobacillaceae</taxon>
        <taxon>Lacticaseibacillus</taxon>
    </lineage>
</organism>
<accession>A0A0R2MQH5</accession>
<evidence type="ECO:0000256" key="1">
    <source>
        <dbReference type="SAM" id="MobiDB-lite"/>
    </source>
</evidence>
<comment type="caution">
    <text evidence="2">The sequence shown here is derived from an EMBL/GenBank/DDBJ whole genome shotgun (WGS) entry which is preliminary data.</text>
</comment>
<dbReference type="InterPro" id="IPR006428">
    <property type="entry name" value="Portal_SPP1-type"/>
</dbReference>